<evidence type="ECO:0000313" key="1">
    <source>
        <dbReference type="EMBL" id="EHC40788.1"/>
    </source>
</evidence>
<dbReference type="AlphaFoldDB" id="A0A6C8GRI0"/>
<dbReference type="EMBL" id="AFCI01000243">
    <property type="protein sequence ID" value="EHC40788.1"/>
    <property type="molecule type" value="Genomic_DNA"/>
</dbReference>
<protein>
    <submittedName>
        <fullName evidence="1">Uncharacterized protein</fullName>
    </submittedName>
</protein>
<comment type="caution">
    <text evidence="1">The sequence shown here is derived from an EMBL/GenBank/DDBJ whole genome shotgun (WGS) entry which is preliminary data.</text>
</comment>
<organism evidence="1 2">
    <name type="scientific">Salmonella enterica subsp. enterica serovar Adelaide str. A4-669</name>
    <dbReference type="NCBI Taxonomy" id="913063"/>
    <lineage>
        <taxon>Bacteria</taxon>
        <taxon>Pseudomonadati</taxon>
        <taxon>Pseudomonadota</taxon>
        <taxon>Gammaproteobacteria</taxon>
        <taxon>Enterobacterales</taxon>
        <taxon>Enterobacteriaceae</taxon>
        <taxon>Salmonella</taxon>
    </lineage>
</organism>
<evidence type="ECO:0000313" key="2">
    <source>
        <dbReference type="Proteomes" id="UP000004906"/>
    </source>
</evidence>
<accession>A0A6C8GRI0</accession>
<proteinExistence type="predicted"/>
<dbReference type="Proteomes" id="UP000004906">
    <property type="component" value="Unassembled WGS sequence"/>
</dbReference>
<gene>
    <name evidence="1" type="ORF">LTSEADE_0664</name>
</gene>
<sequence>MSPISCHSSAAPAMKKIFSVSDFIAFGERYGIHNRIVSI</sequence>
<feature type="non-terminal residue" evidence="1">
    <location>
        <position position="39"/>
    </location>
</feature>
<name>A0A6C8GRI0_SALET</name>
<reference evidence="1 2" key="1">
    <citation type="journal article" date="2011" name="BMC Genomics">
        <title>Genome sequencing reveals diversification of virulence factor content and possible host adaptation in distinct subpopulations of Salmonella enterica.</title>
        <authorList>
            <person name="den Bakker H.C."/>
            <person name="Moreno Switt A.I."/>
            <person name="Govoni G."/>
            <person name="Cummings C.A."/>
            <person name="Ranieri M.L."/>
            <person name="Degoricija L."/>
            <person name="Hoelzer K."/>
            <person name="Rodriguez-Rivera L.D."/>
            <person name="Brown S."/>
            <person name="Bolchacova E."/>
            <person name="Furtado M.R."/>
            <person name="Wiedmann M."/>
        </authorList>
    </citation>
    <scope>NUCLEOTIDE SEQUENCE [LARGE SCALE GENOMIC DNA]</scope>
    <source>
        <strain evidence="1 2">A4-669</strain>
    </source>
</reference>